<accession>A0ABY1N9P0</accession>
<comment type="caution">
    <text evidence="1">The sequence shown here is derived from an EMBL/GenBank/DDBJ whole genome shotgun (WGS) entry which is preliminary data.</text>
</comment>
<evidence type="ECO:0008006" key="3">
    <source>
        <dbReference type="Google" id="ProtNLM"/>
    </source>
</evidence>
<dbReference type="Pfam" id="PF19459">
    <property type="entry name" value="DUF5996"/>
    <property type="match status" value="1"/>
</dbReference>
<dbReference type="InterPro" id="IPR046038">
    <property type="entry name" value="DUF5996"/>
</dbReference>
<reference evidence="1 2" key="1">
    <citation type="submission" date="2017-05" db="EMBL/GenBank/DDBJ databases">
        <authorList>
            <person name="Varghese N."/>
            <person name="Submissions S."/>
        </authorList>
    </citation>
    <scope>NUCLEOTIDE SEQUENCE [LARGE SCALE GENOMIC DNA]</scope>
    <source>
        <strain evidence="1 2">DSM 15949</strain>
    </source>
</reference>
<proteinExistence type="predicted"/>
<evidence type="ECO:0000313" key="1">
    <source>
        <dbReference type="EMBL" id="SMP04187.1"/>
    </source>
</evidence>
<protein>
    <recommendedName>
        <fullName evidence="3">Ava_C0101 and related proteins</fullName>
    </recommendedName>
</protein>
<dbReference type="EMBL" id="FXTT01000001">
    <property type="protein sequence ID" value="SMP04187.1"/>
    <property type="molecule type" value="Genomic_DNA"/>
</dbReference>
<name>A0ABY1N9P0_9HYPH</name>
<keyword evidence="2" id="KW-1185">Reference proteome</keyword>
<gene>
    <name evidence="1" type="ORF">SAMN06265374_0596</name>
</gene>
<sequence length="298" mass="33455">MISLPPLPYTEWSETKDTLHLFLQIIGKIRMKTHPKLNHWWHVTLYPHISGLTTGRIPYGDSGFEILYDTLDHRVIITRNDGRKAEFSVPGLTVAGFYDAVFSRLAELDIAVEILATPYDNKSTTPFAQDTRTRAYDAAAVSRFWRALCSISGVFEAFRTRFAGKQTPVQLYWHSFDLVVTRFSGKPHPLEGGRQSDREAYSHEVISVGFWPGDDTFPEAAFYGYAYPEPVGMNQVELQPAPAFWAEKNGGALAILKYEDARTAEDPSAAILAFLDSLYEGAAVKAQWPARELVHAHA</sequence>
<dbReference type="Proteomes" id="UP001157914">
    <property type="component" value="Unassembled WGS sequence"/>
</dbReference>
<organism evidence="1 2">
    <name type="scientific">Roseibium denhamense</name>
    <dbReference type="NCBI Taxonomy" id="76305"/>
    <lineage>
        <taxon>Bacteria</taxon>
        <taxon>Pseudomonadati</taxon>
        <taxon>Pseudomonadota</taxon>
        <taxon>Alphaproteobacteria</taxon>
        <taxon>Hyphomicrobiales</taxon>
        <taxon>Stappiaceae</taxon>
        <taxon>Roseibium</taxon>
    </lineage>
</organism>
<evidence type="ECO:0000313" key="2">
    <source>
        <dbReference type="Proteomes" id="UP001157914"/>
    </source>
</evidence>
<dbReference type="RefSeq" id="WP_155190872.1">
    <property type="nucleotide sequence ID" value="NZ_BAAAEA010000001.1"/>
</dbReference>